<dbReference type="PANTHER" id="PTHR15541">
    <property type="entry name" value="GRANULYSIN RELATED"/>
    <property type="match status" value="1"/>
</dbReference>
<comment type="caution">
    <text evidence="3">The sequence shown here is derived from an EMBL/GenBank/DDBJ whole genome shotgun (WGS) entry which is preliminary data.</text>
</comment>
<evidence type="ECO:0000259" key="2">
    <source>
        <dbReference type="PROSITE" id="PS50015"/>
    </source>
</evidence>
<gene>
    <name evidence="3" type="ORF">CK820_G0032499</name>
</gene>
<feature type="non-terminal residue" evidence="3">
    <location>
        <position position="187"/>
    </location>
</feature>
<evidence type="ECO:0000256" key="1">
    <source>
        <dbReference type="ARBA" id="ARBA00023157"/>
    </source>
</evidence>
<dbReference type="EMBL" id="NBAG03000309">
    <property type="protein sequence ID" value="PNI42578.1"/>
    <property type="molecule type" value="Genomic_DNA"/>
</dbReference>
<dbReference type="Gene3D" id="1.10.225.10">
    <property type="entry name" value="Saposin-like"/>
    <property type="match status" value="1"/>
</dbReference>
<dbReference type="PANTHER" id="PTHR15541:SF2">
    <property type="entry name" value="GRANULYSIN"/>
    <property type="match status" value="1"/>
</dbReference>
<dbReference type="SUPFAM" id="SSF47862">
    <property type="entry name" value="Saposin"/>
    <property type="match status" value="1"/>
</dbReference>
<evidence type="ECO:0000313" key="3">
    <source>
        <dbReference type="EMBL" id="PNI42578.1"/>
    </source>
</evidence>
<protein>
    <submittedName>
        <fullName evidence="3">GNLY isoform 14</fullName>
    </submittedName>
</protein>
<sequence>HLRDEEKSCPCLAQEGPQGDLLTKTQELGRNYRTCLMIIQRLKDMVEDQPTQRSVSNAATRMCRTGRSQWRDVCRNFMRRYQSRVTQGLVAGETAQQICEDLRLCIPSTGPTTCSGCRLASRMCLWVPSEPSHLVLWKKHRLLSSDPGNLSNLCRLLASSIQNPLSSLPPLTPSAVLPSQENKVSSK</sequence>
<dbReference type="InterPro" id="IPR038847">
    <property type="entry name" value="Granulysin-like"/>
</dbReference>
<dbReference type="GO" id="GO:0042742">
    <property type="term" value="P:defense response to bacterium"/>
    <property type="evidence" value="ECO:0007669"/>
    <property type="project" value="InterPro"/>
</dbReference>
<reference evidence="3 4" key="1">
    <citation type="submission" date="2017-12" db="EMBL/GenBank/DDBJ databases">
        <title>High-resolution comparative analysis of great ape genomes.</title>
        <authorList>
            <person name="Pollen A."/>
            <person name="Hastie A."/>
            <person name="Hormozdiari F."/>
            <person name="Dougherty M."/>
            <person name="Liu R."/>
            <person name="Chaisson M."/>
            <person name="Hoppe E."/>
            <person name="Hill C."/>
            <person name="Pang A."/>
            <person name="Hillier L."/>
            <person name="Baker C."/>
            <person name="Armstrong J."/>
            <person name="Shendure J."/>
            <person name="Paten B."/>
            <person name="Wilson R."/>
            <person name="Chao H."/>
            <person name="Schneider V."/>
            <person name="Ventura M."/>
            <person name="Kronenberg Z."/>
            <person name="Murali S."/>
            <person name="Gordon D."/>
            <person name="Cantsilieris S."/>
            <person name="Munson K."/>
            <person name="Nelson B."/>
            <person name="Raja A."/>
            <person name="Underwood J."/>
            <person name="Diekhans M."/>
            <person name="Fiddes I."/>
            <person name="Haussler D."/>
            <person name="Eichler E."/>
        </authorList>
    </citation>
    <scope>NUCLEOTIDE SEQUENCE [LARGE SCALE GENOMIC DNA]</scope>
    <source>
        <strain evidence="3">Yerkes chimp pedigree #C0471</strain>
    </source>
</reference>
<name>A0A2J8L5N0_PANTR</name>
<dbReference type="InterPro" id="IPR008139">
    <property type="entry name" value="SaposinB_dom"/>
</dbReference>
<keyword evidence="1" id="KW-1015">Disulfide bond</keyword>
<dbReference type="PROSITE" id="PS50015">
    <property type="entry name" value="SAP_B"/>
    <property type="match status" value="1"/>
</dbReference>
<evidence type="ECO:0000313" key="4">
    <source>
        <dbReference type="Proteomes" id="UP000236370"/>
    </source>
</evidence>
<feature type="domain" description="Saposin B-type" evidence="2">
    <location>
        <begin position="28"/>
        <end position="109"/>
    </location>
</feature>
<proteinExistence type="predicted"/>
<dbReference type="Proteomes" id="UP000236370">
    <property type="component" value="Unassembled WGS sequence"/>
</dbReference>
<dbReference type="AlphaFoldDB" id="A0A2J8L5N0"/>
<organism evidence="3 4">
    <name type="scientific">Pan troglodytes</name>
    <name type="common">Chimpanzee</name>
    <dbReference type="NCBI Taxonomy" id="9598"/>
    <lineage>
        <taxon>Eukaryota</taxon>
        <taxon>Metazoa</taxon>
        <taxon>Chordata</taxon>
        <taxon>Craniata</taxon>
        <taxon>Vertebrata</taxon>
        <taxon>Euteleostomi</taxon>
        <taxon>Mammalia</taxon>
        <taxon>Eutheria</taxon>
        <taxon>Euarchontoglires</taxon>
        <taxon>Primates</taxon>
        <taxon>Haplorrhini</taxon>
        <taxon>Catarrhini</taxon>
        <taxon>Hominidae</taxon>
        <taxon>Pan</taxon>
    </lineage>
</organism>
<dbReference type="InterPro" id="IPR008138">
    <property type="entry name" value="SapB_2"/>
</dbReference>
<dbReference type="SMART" id="SM00741">
    <property type="entry name" value="SapB"/>
    <property type="match status" value="1"/>
</dbReference>
<feature type="non-terminal residue" evidence="3">
    <location>
        <position position="1"/>
    </location>
</feature>
<dbReference type="Pfam" id="PF03489">
    <property type="entry name" value="SapB_2"/>
    <property type="match status" value="1"/>
</dbReference>
<dbReference type="InterPro" id="IPR011001">
    <property type="entry name" value="Saposin-like"/>
</dbReference>
<accession>A0A2J8L5N0</accession>